<feature type="transmembrane region" description="Helical" evidence="1">
    <location>
        <begin position="72"/>
        <end position="91"/>
    </location>
</feature>
<comment type="caution">
    <text evidence="2">The sequence shown here is derived from an EMBL/GenBank/DDBJ whole genome shotgun (WGS) entry which is preliminary data.</text>
</comment>
<evidence type="ECO:0000313" key="2">
    <source>
        <dbReference type="EMBL" id="CCG41216.1"/>
    </source>
</evidence>
<feature type="transmembrane region" description="Helical" evidence="1">
    <location>
        <begin position="103"/>
        <end position="128"/>
    </location>
</feature>
<dbReference type="STRING" id="1150626.PHAMO_270057"/>
<feature type="transmembrane region" description="Helical" evidence="1">
    <location>
        <begin position="175"/>
        <end position="198"/>
    </location>
</feature>
<evidence type="ECO:0000313" key="3">
    <source>
        <dbReference type="Proteomes" id="UP000004169"/>
    </source>
</evidence>
<name>H8FS78_MAGML</name>
<dbReference type="eggNOG" id="COG4241">
    <property type="taxonomic scope" value="Bacteria"/>
</dbReference>
<dbReference type="EMBL" id="CAHP01000020">
    <property type="protein sequence ID" value="CCG41216.1"/>
    <property type="molecule type" value="Genomic_DNA"/>
</dbReference>
<keyword evidence="1" id="KW-1133">Transmembrane helix</keyword>
<dbReference type="Proteomes" id="UP000004169">
    <property type="component" value="Unassembled WGS sequence"/>
</dbReference>
<feature type="transmembrane region" description="Helical" evidence="1">
    <location>
        <begin position="275"/>
        <end position="301"/>
    </location>
</feature>
<evidence type="ECO:0008006" key="4">
    <source>
        <dbReference type="Google" id="ProtNLM"/>
    </source>
</evidence>
<keyword evidence="1" id="KW-0472">Membrane</keyword>
<accession>H8FS78</accession>
<gene>
    <name evidence="2" type="ORF">PHAMO_270057</name>
</gene>
<sequence>MSGAVGIALAAGLLSALMFVSLSEGLSIGVLLTYLAPLPLMIAGLARGPATAGLAGAVATASVAATSGGVSFFPFGLAVAIPAVIVARQALLWRTTPSGAVEWYPPGLVLGWLTGMAMVLILIGAALASGQGGTDVQSGGLQEWVSATVGRTLDLLTPTLDATQRELVAGWWVPFFPALVGGSWLVMTIVNASLAQALLARSGHNRRPSPAYSRDMDLPTWLGVVLAFAVAVGTMVEGDLGYLGRSIAVVALIPFALSGLAVVHGWAAGRPNARMLLVAVYGVLFLVSAWALLLVAGLGLVRFVTRFRPTGDSGGGKEK</sequence>
<dbReference type="AlphaFoldDB" id="H8FS78"/>
<dbReference type="Pfam" id="PF09991">
    <property type="entry name" value="DUF2232"/>
    <property type="match status" value="1"/>
</dbReference>
<reference evidence="2 3" key="1">
    <citation type="journal article" date="2012" name="J. Bacteriol.">
        <title>Draft Genome Sequence of the Purple Photosynthetic Bacterium Phaeospirillum molischianum DSM120, a Particularly Versatile Bacterium.</title>
        <authorList>
            <person name="Duquesne K."/>
            <person name="Prima V."/>
            <person name="Ji B."/>
            <person name="Rouy Z."/>
            <person name="Medigue C."/>
            <person name="Talla E."/>
            <person name="Sturgis J.N."/>
        </authorList>
    </citation>
    <scope>NUCLEOTIDE SEQUENCE [LARGE SCALE GENOMIC DNA]</scope>
    <source>
        <strain evidence="3">DSM120</strain>
    </source>
</reference>
<keyword evidence="1" id="KW-0812">Transmembrane</keyword>
<evidence type="ECO:0000256" key="1">
    <source>
        <dbReference type="SAM" id="Phobius"/>
    </source>
</evidence>
<protein>
    <recommendedName>
        <fullName evidence="4">DUF2232 domain-containing protein</fullName>
    </recommendedName>
</protein>
<dbReference type="InterPro" id="IPR018710">
    <property type="entry name" value="DUF2232"/>
</dbReference>
<feature type="transmembrane region" description="Helical" evidence="1">
    <location>
        <begin position="242"/>
        <end position="263"/>
    </location>
</feature>
<keyword evidence="3" id="KW-1185">Reference proteome</keyword>
<feature type="transmembrane region" description="Helical" evidence="1">
    <location>
        <begin position="218"/>
        <end position="236"/>
    </location>
</feature>
<proteinExistence type="predicted"/>
<dbReference type="RefSeq" id="WP_002728118.1">
    <property type="nucleotide sequence ID" value="NZ_CAHP01000020.1"/>
</dbReference>
<organism evidence="2 3">
    <name type="scientific">Magnetospirillum molischianum DSM 120</name>
    <dbReference type="NCBI Taxonomy" id="1150626"/>
    <lineage>
        <taxon>Bacteria</taxon>
        <taxon>Pseudomonadati</taxon>
        <taxon>Pseudomonadota</taxon>
        <taxon>Alphaproteobacteria</taxon>
        <taxon>Rhodospirillales</taxon>
        <taxon>Rhodospirillaceae</taxon>
        <taxon>Magnetospirillum</taxon>
    </lineage>
</organism>